<dbReference type="STRING" id="1182545.A0A072PXP1"/>
<dbReference type="FunFam" id="2.40.30.20:FF:000006">
    <property type="entry name" value="Riboflavin synthase, alpha subunit"/>
    <property type="match status" value="1"/>
</dbReference>
<dbReference type="SUPFAM" id="SSF63380">
    <property type="entry name" value="Riboflavin synthase domain-like"/>
    <property type="match status" value="2"/>
</dbReference>
<keyword evidence="8" id="KW-0677">Repeat</keyword>
<dbReference type="PIRSF" id="PIRSF000498">
    <property type="entry name" value="Riboflavin_syn_A"/>
    <property type="match status" value="1"/>
</dbReference>
<sequence length="244" mass="25441">MFTGLVETIGTVSSLSPLDASVSGGNGTSLTIGNCAAIMEGGMALGDSISVNGTCLTVTEYEAGGGASSCWFKVGVAPETLRRTNLGSLQEGSKVNLERAVQASTRMGGHFVQGHVDTVAVIMAKTPDGNALTFRLAPREKAVLRYVVEKGYVTLDGASLTVTKVDDAAGWFEIMLIAYTQEKVVTSAKEPGDEVNVEIDVVGKVVEKSVVGYLEGTLGSDGGPAILEKIVGRIVDEKLRALQN</sequence>
<dbReference type="HOGENOM" id="CLU_034388_1_1_1"/>
<organism evidence="11 12">
    <name type="scientific">Exophiala aquamarina CBS 119918</name>
    <dbReference type="NCBI Taxonomy" id="1182545"/>
    <lineage>
        <taxon>Eukaryota</taxon>
        <taxon>Fungi</taxon>
        <taxon>Dikarya</taxon>
        <taxon>Ascomycota</taxon>
        <taxon>Pezizomycotina</taxon>
        <taxon>Eurotiomycetes</taxon>
        <taxon>Chaetothyriomycetidae</taxon>
        <taxon>Chaetothyriales</taxon>
        <taxon>Herpotrichiellaceae</taxon>
        <taxon>Exophiala</taxon>
    </lineage>
</organism>
<feature type="domain" description="Lumazine-binding" evidence="10">
    <location>
        <begin position="111"/>
        <end position="210"/>
    </location>
</feature>
<evidence type="ECO:0000256" key="6">
    <source>
        <dbReference type="ARBA" id="ARBA00022619"/>
    </source>
</evidence>
<dbReference type="CDD" id="cd00402">
    <property type="entry name" value="Riboflavin_synthase_like"/>
    <property type="match status" value="1"/>
</dbReference>
<dbReference type="InterPro" id="IPR023366">
    <property type="entry name" value="ATP_synth_asu-like_sf"/>
</dbReference>
<dbReference type="Gene3D" id="2.40.30.20">
    <property type="match status" value="2"/>
</dbReference>
<evidence type="ECO:0000256" key="8">
    <source>
        <dbReference type="ARBA" id="ARBA00022737"/>
    </source>
</evidence>
<evidence type="ECO:0000313" key="11">
    <source>
        <dbReference type="EMBL" id="KEF60360.1"/>
    </source>
</evidence>
<feature type="repeat" description="Lumazine-binding" evidence="9">
    <location>
        <begin position="111"/>
        <end position="210"/>
    </location>
</feature>
<dbReference type="InterPro" id="IPR017938">
    <property type="entry name" value="Riboflavin_synthase-like_b-brl"/>
</dbReference>
<dbReference type="Proteomes" id="UP000027920">
    <property type="component" value="Unassembled WGS sequence"/>
</dbReference>
<comment type="function">
    <text evidence="1">Catalyzes the dismutation of two molecules of 6,7-dimethyl-8-ribityllumazine, resulting in the formation of riboflavin and 5-amino-6-(D-ribitylamino)uracil.</text>
</comment>
<dbReference type="FunFam" id="2.40.30.20:FF:000004">
    <property type="entry name" value="Riboflavin synthase, alpha subunit"/>
    <property type="match status" value="1"/>
</dbReference>
<keyword evidence="7" id="KW-0808">Transferase</keyword>
<protein>
    <recommendedName>
        <fullName evidence="5">Riboflavin synthase</fullName>
        <ecNumber evidence="4">2.5.1.9</ecNumber>
    </recommendedName>
</protein>
<dbReference type="InterPro" id="IPR026017">
    <property type="entry name" value="Lumazine-bd_dom"/>
</dbReference>
<proteinExistence type="predicted"/>
<keyword evidence="6" id="KW-0686">Riboflavin biosynthesis</keyword>
<accession>A0A072PXP1</accession>
<feature type="domain" description="Lumazine-binding" evidence="10">
    <location>
        <begin position="1"/>
        <end position="110"/>
    </location>
</feature>
<evidence type="ECO:0000256" key="4">
    <source>
        <dbReference type="ARBA" id="ARBA00012827"/>
    </source>
</evidence>
<evidence type="ECO:0000256" key="1">
    <source>
        <dbReference type="ARBA" id="ARBA00002803"/>
    </source>
</evidence>
<evidence type="ECO:0000256" key="7">
    <source>
        <dbReference type="ARBA" id="ARBA00022679"/>
    </source>
</evidence>
<dbReference type="AlphaFoldDB" id="A0A072PXP1"/>
<evidence type="ECO:0000256" key="5">
    <source>
        <dbReference type="ARBA" id="ARBA00013950"/>
    </source>
</evidence>
<dbReference type="NCBIfam" id="NF006767">
    <property type="entry name" value="PRK09289.1"/>
    <property type="match status" value="1"/>
</dbReference>
<dbReference type="InterPro" id="IPR001783">
    <property type="entry name" value="Lumazine-bd"/>
</dbReference>
<dbReference type="PROSITE" id="PS51177">
    <property type="entry name" value="LUMAZINE_BIND"/>
    <property type="match status" value="2"/>
</dbReference>
<dbReference type="RefSeq" id="XP_013262950.1">
    <property type="nucleotide sequence ID" value="XM_013407496.1"/>
</dbReference>
<dbReference type="PANTHER" id="PTHR21098:SF0">
    <property type="entry name" value="RIBOFLAVIN SYNTHASE"/>
    <property type="match status" value="1"/>
</dbReference>
<keyword evidence="12" id="KW-1185">Reference proteome</keyword>
<dbReference type="EC" id="2.5.1.9" evidence="4"/>
<dbReference type="NCBIfam" id="TIGR00187">
    <property type="entry name" value="ribE"/>
    <property type="match status" value="1"/>
</dbReference>
<evidence type="ECO:0000313" key="12">
    <source>
        <dbReference type="Proteomes" id="UP000027920"/>
    </source>
</evidence>
<dbReference type="GO" id="GO:0009231">
    <property type="term" value="P:riboflavin biosynthetic process"/>
    <property type="evidence" value="ECO:0007669"/>
    <property type="project" value="UniProtKB-KW"/>
</dbReference>
<gene>
    <name evidence="11" type="ORF">A1O9_01920</name>
</gene>
<name>A0A072PXP1_9EURO</name>
<comment type="pathway">
    <text evidence="2">Cofactor biosynthesis; riboflavin biosynthesis; riboflavin from 2-hydroxy-3-oxobutyl phosphate and 5-amino-6-(D-ribitylamino)uracil: step 2/2.</text>
</comment>
<dbReference type="EMBL" id="AMGV01000002">
    <property type="protein sequence ID" value="KEF60360.1"/>
    <property type="molecule type" value="Genomic_DNA"/>
</dbReference>
<dbReference type="PANTHER" id="PTHR21098">
    <property type="entry name" value="RIBOFLAVIN SYNTHASE ALPHA CHAIN"/>
    <property type="match status" value="1"/>
</dbReference>
<dbReference type="Pfam" id="PF00677">
    <property type="entry name" value="Lum_binding"/>
    <property type="match status" value="2"/>
</dbReference>
<evidence type="ECO:0000256" key="9">
    <source>
        <dbReference type="PROSITE-ProRule" id="PRU00524"/>
    </source>
</evidence>
<dbReference type="OrthoDB" id="10258924at2759"/>
<evidence type="ECO:0000256" key="2">
    <source>
        <dbReference type="ARBA" id="ARBA00004887"/>
    </source>
</evidence>
<dbReference type="GeneID" id="25276866"/>
<comment type="subunit">
    <text evidence="3">Homotrimer.</text>
</comment>
<reference evidence="11 12" key="1">
    <citation type="submission" date="2013-03" db="EMBL/GenBank/DDBJ databases">
        <title>The Genome Sequence of Exophiala aquamarina CBS 119918.</title>
        <authorList>
            <consortium name="The Broad Institute Genomics Platform"/>
            <person name="Cuomo C."/>
            <person name="de Hoog S."/>
            <person name="Gorbushina A."/>
            <person name="Walker B."/>
            <person name="Young S.K."/>
            <person name="Zeng Q."/>
            <person name="Gargeya S."/>
            <person name="Fitzgerald M."/>
            <person name="Haas B."/>
            <person name="Abouelleil A."/>
            <person name="Allen A.W."/>
            <person name="Alvarado L."/>
            <person name="Arachchi H.M."/>
            <person name="Berlin A.M."/>
            <person name="Chapman S.B."/>
            <person name="Gainer-Dewar J."/>
            <person name="Goldberg J."/>
            <person name="Griggs A."/>
            <person name="Gujja S."/>
            <person name="Hansen M."/>
            <person name="Howarth C."/>
            <person name="Imamovic A."/>
            <person name="Ireland A."/>
            <person name="Larimer J."/>
            <person name="McCowan C."/>
            <person name="Murphy C."/>
            <person name="Pearson M."/>
            <person name="Poon T.W."/>
            <person name="Priest M."/>
            <person name="Roberts A."/>
            <person name="Saif S."/>
            <person name="Shea T."/>
            <person name="Sisk P."/>
            <person name="Sykes S."/>
            <person name="Wortman J."/>
            <person name="Nusbaum C."/>
            <person name="Birren B."/>
        </authorList>
    </citation>
    <scope>NUCLEOTIDE SEQUENCE [LARGE SCALE GENOMIC DNA]</scope>
    <source>
        <strain evidence="11 12">CBS 119918</strain>
    </source>
</reference>
<evidence type="ECO:0000256" key="3">
    <source>
        <dbReference type="ARBA" id="ARBA00011233"/>
    </source>
</evidence>
<dbReference type="VEuPathDB" id="FungiDB:A1O9_01920"/>
<comment type="caution">
    <text evidence="11">The sequence shown here is derived from an EMBL/GenBank/DDBJ whole genome shotgun (WGS) entry which is preliminary data.</text>
</comment>
<dbReference type="GO" id="GO:0004746">
    <property type="term" value="F:riboflavin synthase activity"/>
    <property type="evidence" value="ECO:0007669"/>
    <property type="project" value="UniProtKB-EC"/>
</dbReference>
<evidence type="ECO:0000259" key="10">
    <source>
        <dbReference type="PROSITE" id="PS51177"/>
    </source>
</evidence>
<feature type="repeat" description="Lumazine-binding" evidence="9">
    <location>
        <begin position="1"/>
        <end position="110"/>
    </location>
</feature>